<feature type="region of interest" description="Disordered" evidence="1">
    <location>
        <begin position="26"/>
        <end position="74"/>
    </location>
</feature>
<proteinExistence type="predicted"/>
<dbReference type="AlphaFoldDB" id="A0A212JHW7"/>
<feature type="compositionally biased region" description="Basic and acidic residues" evidence="1">
    <location>
        <begin position="58"/>
        <end position="74"/>
    </location>
</feature>
<protein>
    <submittedName>
        <fullName evidence="2">Uncharacterized protein</fullName>
    </submittedName>
</protein>
<name>A0A212JHW7_9BACT</name>
<gene>
    <name evidence="2" type="ORF">KM92DES2_11143</name>
</gene>
<evidence type="ECO:0000256" key="1">
    <source>
        <dbReference type="SAM" id="MobiDB-lite"/>
    </source>
</evidence>
<dbReference type="EMBL" id="FLUP01000001">
    <property type="protein sequence ID" value="SBV99046.1"/>
    <property type="molecule type" value="Genomic_DNA"/>
</dbReference>
<evidence type="ECO:0000313" key="2">
    <source>
        <dbReference type="EMBL" id="SBV99046.1"/>
    </source>
</evidence>
<accession>A0A212JHW7</accession>
<organism evidence="2">
    <name type="scientific">uncultured Desulfovibrio sp</name>
    <dbReference type="NCBI Taxonomy" id="167968"/>
    <lineage>
        <taxon>Bacteria</taxon>
        <taxon>Pseudomonadati</taxon>
        <taxon>Thermodesulfobacteriota</taxon>
        <taxon>Desulfovibrionia</taxon>
        <taxon>Desulfovibrionales</taxon>
        <taxon>Desulfovibrionaceae</taxon>
        <taxon>Desulfovibrio</taxon>
        <taxon>environmental samples</taxon>
    </lineage>
</organism>
<reference evidence="2" key="1">
    <citation type="submission" date="2016-04" db="EMBL/GenBank/DDBJ databases">
        <authorList>
            <person name="Evans L.H."/>
            <person name="Alamgir A."/>
            <person name="Owens N."/>
            <person name="Weber N.D."/>
            <person name="Virtaneva K."/>
            <person name="Barbian K."/>
            <person name="Babar A."/>
            <person name="Rosenke K."/>
        </authorList>
    </citation>
    <scope>NUCLEOTIDE SEQUENCE</scope>
    <source>
        <strain evidence="2">92-2</strain>
    </source>
</reference>
<sequence length="74" mass="8225">MQVISIAATMQQLRCLTRRTYANTYIAQGKPDPGQNQQTGAPRAANRAKSAPRPLRHAAHERTGRAHSADHCRY</sequence>